<evidence type="ECO:0000256" key="3">
    <source>
        <dbReference type="ARBA" id="ARBA00022527"/>
    </source>
</evidence>
<dbReference type="EMBL" id="QDEB01117249">
    <property type="protein sequence ID" value="RZB40626.1"/>
    <property type="molecule type" value="Genomic_DNA"/>
</dbReference>
<dbReference type="GO" id="GO:0043066">
    <property type="term" value="P:negative regulation of apoptotic process"/>
    <property type="evidence" value="ECO:0007669"/>
    <property type="project" value="TreeGrafter"/>
</dbReference>
<evidence type="ECO:0000256" key="2">
    <source>
        <dbReference type="ARBA" id="ARBA00022490"/>
    </source>
</evidence>
<dbReference type="STRING" id="1661398.A0A482VBJ9"/>
<reference evidence="6 7" key="1">
    <citation type="submission" date="2017-03" db="EMBL/GenBank/DDBJ databases">
        <title>Genome of the blue death feigning beetle - Asbolus verrucosus.</title>
        <authorList>
            <person name="Rider S.D."/>
        </authorList>
    </citation>
    <scope>NUCLEOTIDE SEQUENCE [LARGE SCALE GENOMIC DNA]</scope>
    <source>
        <strain evidence="6">Butters</strain>
        <tissue evidence="6">Head and leg muscle</tissue>
    </source>
</reference>
<comment type="subcellular location">
    <subcellularLocation>
        <location evidence="1">Cytoplasm</location>
    </subcellularLocation>
</comment>
<evidence type="ECO:0000313" key="6">
    <source>
        <dbReference type="EMBL" id="RZB40626.1"/>
    </source>
</evidence>
<name>A0A482VBJ9_ASBVE</name>
<keyword evidence="4" id="KW-0808">Transferase</keyword>
<accession>A0A482VBJ9</accession>
<dbReference type="GO" id="GO:0004674">
    <property type="term" value="F:protein serine/threonine kinase activity"/>
    <property type="evidence" value="ECO:0007669"/>
    <property type="project" value="UniProtKB-KW"/>
</dbReference>
<comment type="caution">
    <text evidence="6">The sequence shown here is derived from an EMBL/GenBank/DDBJ whole genome shotgun (WGS) entry which is preliminary data.</text>
</comment>
<evidence type="ECO:0000313" key="7">
    <source>
        <dbReference type="Proteomes" id="UP000292052"/>
    </source>
</evidence>
<keyword evidence="7" id="KW-1185">Reference proteome</keyword>
<dbReference type="InterPro" id="IPR051302">
    <property type="entry name" value="Dual_SerThr-Tyr_Kinase"/>
</dbReference>
<organism evidence="6 7">
    <name type="scientific">Asbolus verrucosus</name>
    <name type="common">Desert ironclad beetle</name>
    <dbReference type="NCBI Taxonomy" id="1661398"/>
    <lineage>
        <taxon>Eukaryota</taxon>
        <taxon>Metazoa</taxon>
        <taxon>Ecdysozoa</taxon>
        <taxon>Arthropoda</taxon>
        <taxon>Hexapoda</taxon>
        <taxon>Insecta</taxon>
        <taxon>Pterygota</taxon>
        <taxon>Neoptera</taxon>
        <taxon>Endopterygota</taxon>
        <taxon>Coleoptera</taxon>
        <taxon>Polyphaga</taxon>
        <taxon>Cucujiformia</taxon>
        <taxon>Tenebrionidae</taxon>
        <taxon>Pimeliinae</taxon>
        <taxon>Asbolus</taxon>
    </lineage>
</organism>
<dbReference type="PANTHER" id="PTHR46392">
    <property type="entry name" value="DUAL SERINE/THREONINE AND TYROSINE PROTEIN KINASE"/>
    <property type="match status" value="1"/>
</dbReference>
<sequence length="552" mass="63361">MLIAIPKEFRRYSKNCQSLKRILRDTCCALDDISNHLQLGREIKEDLLNQDVIDKIQSKLDTTPTLLVFGQNCHAKALFVNNLLDQIVLPLFSTQWRYITFKYGLSKNICLTWGHEYEIVEKLKAHEKPWITIPEEDLQRTDDHCASLEVELCHLLLKDNVNIMVPPDCHPDHLQEILNKHMNNILPVIIYAIFEDILSDSNIQEIRKLKEIYNFPFLFVSVSNVEPTQSTESLTESEQHLLECNGGQNTLTKIQNLHDQLVRLGYLNDTDNIKTDELIKRKSYCLDCSLYNTLICDTRMNEGFIVFIHEVLKSSILKMAALLSEIHSQCLRRFILSAFDMAREIQITPKRILYAQDIELKLYKKLMKIAGEQQEEISGIIQRTLQEMKSNVSEVLEGYNENEDYQTAKMATLEIQQLVLRRLRNSVATQIVQSVGCLQESFTGTLQRCLESLEKSCHDLEGNLLASDAVKQILSAAYNIDLKSSTSFSVVHTFMDRLRTLLSNFILPWSSSSQIQCNPQWQLQVVTNIIDSLSASKLAKTISTQMIDIGMI</sequence>
<dbReference type="OrthoDB" id="122279at2759"/>
<evidence type="ECO:0000256" key="4">
    <source>
        <dbReference type="ARBA" id="ARBA00022679"/>
    </source>
</evidence>
<keyword evidence="5 6" id="KW-0418">Kinase</keyword>
<dbReference type="AlphaFoldDB" id="A0A482VBJ9"/>
<gene>
    <name evidence="6" type="ORF">BDFB_003642</name>
</gene>
<dbReference type="GO" id="GO:0070374">
    <property type="term" value="P:positive regulation of ERK1 and ERK2 cascade"/>
    <property type="evidence" value="ECO:0007669"/>
    <property type="project" value="TreeGrafter"/>
</dbReference>
<dbReference type="PANTHER" id="PTHR46392:SF1">
    <property type="entry name" value="DUAL SERINE_THREONINE AND TYROSINE PROTEIN KINASE"/>
    <property type="match status" value="1"/>
</dbReference>
<keyword evidence="3" id="KW-0723">Serine/threonine-protein kinase</keyword>
<evidence type="ECO:0000256" key="1">
    <source>
        <dbReference type="ARBA" id="ARBA00004496"/>
    </source>
</evidence>
<dbReference type="GO" id="GO:0045743">
    <property type="term" value="P:positive regulation of fibroblast growth factor receptor signaling pathway"/>
    <property type="evidence" value="ECO:0007669"/>
    <property type="project" value="TreeGrafter"/>
</dbReference>
<dbReference type="Proteomes" id="UP000292052">
    <property type="component" value="Unassembled WGS sequence"/>
</dbReference>
<dbReference type="GO" id="GO:0005737">
    <property type="term" value="C:cytoplasm"/>
    <property type="evidence" value="ECO:0007669"/>
    <property type="project" value="UniProtKB-SubCell"/>
</dbReference>
<keyword evidence="2" id="KW-0963">Cytoplasm</keyword>
<proteinExistence type="predicted"/>
<dbReference type="GO" id="GO:0044344">
    <property type="term" value="P:cellular response to fibroblast growth factor stimulus"/>
    <property type="evidence" value="ECO:0007669"/>
    <property type="project" value="TreeGrafter"/>
</dbReference>
<evidence type="ECO:0000256" key="5">
    <source>
        <dbReference type="ARBA" id="ARBA00022777"/>
    </source>
</evidence>
<protein>
    <submittedName>
        <fullName evidence="6">Dual serine/threonine and tyrosine protein kinase-like</fullName>
    </submittedName>
</protein>